<organism evidence="1 2">
    <name type="scientific">Staphylotrichum tortipilum</name>
    <dbReference type="NCBI Taxonomy" id="2831512"/>
    <lineage>
        <taxon>Eukaryota</taxon>
        <taxon>Fungi</taxon>
        <taxon>Dikarya</taxon>
        <taxon>Ascomycota</taxon>
        <taxon>Pezizomycotina</taxon>
        <taxon>Sordariomycetes</taxon>
        <taxon>Sordariomycetidae</taxon>
        <taxon>Sordariales</taxon>
        <taxon>Chaetomiaceae</taxon>
        <taxon>Staphylotrichum</taxon>
    </lineage>
</organism>
<evidence type="ECO:0000313" key="1">
    <source>
        <dbReference type="EMBL" id="KAK3896334.1"/>
    </source>
</evidence>
<gene>
    <name evidence="1" type="ORF">C8A05DRAFT_40175</name>
</gene>
<dbReference type="Proteomes" id="UP001303889">
    <property type="component" value="Unassembled WGS sequence"/>
</dbReference>
<sequence length="78" mass="9243">MPERRHCSGYEIVARVDTWPYYDDDPAAYREFMRDYFAFAIEGIPRPIGLIHRDVVDALPLRVWQHERFPVYSAAGDR</sequence>
<reference evidence="1" key="2">
    <citation type="submission" date="2023-05" db="EMBL/GenBank/DDBJ databases">
        <authorList>
            <consortium name="Lawrence Berkeley National Laboratory"/>
            <person name="Steindorff A."/>
            <person name="Hensen N."/>
            <person name="Bonometti L."/>
            <person name="Westerberg I."/>
            <person name="Brannstrom I.O."/>
            <person name="Guillou S."/>
            <person name="Cros-Aarteil S."/>
            <person name="Calhoun S."/>
            <person name="Haridas S."/>
            <person name="Kuo A."/>
            <person name="Mondo S."/>
            <person name="Pangilinan J."/>
            <person name="Riley R."/>
            <person name="Labutti K."/>
            <person name="Andreopoulos B."/>
            <person name="Lipzen A."/>
            <person name="Chen C."/>
            <person name="Yanf M."/>
            <person name="Daum C."/>
            <person name="Ng V."/>
            <person name="Clum A."/>
            <person name="Ohm R."/>
            <person name="Martin F."/>
            <person name="Silar P."/>
            <person name="Natvig D."/>
            <person name="Lalanne C."/>
            <person name="Gautier V."/>
            <person name="Ament-Velasquez S.L."/>
            <person name="Kruys A."/>
            <person name="Hutchinson M.I."/>
            <person name="Powell A.J."/>
            <person name="Barry K."/>
            <person name="Miller A.N."/>
            <person name="Grigoriev I.V."/>
            <person name="Debuchy R."/>
            <person name="Gladieux P."/>
            <person name="Thoren M.H."/>
            <person name="Johannesson H."/>
        </authorList>
    </citation>
    <scope>NUCLEOTIDE SEQUENCE</scope>
    <source>
        <strain evidence="1">CBS 103.79</strain>
    </source>
</reference>
<proteinExistence type="predicted"/>
<comment type="caution">
    <text evidence="1">The sequence shown here is derived from an EMBL/GenBank/DDBJ whole genome shotgun (WGS) entry which is preliminary data.</text>
</comment>
<accession>A0AAN6M9A2</accession>
<reference evidence="1" key="1">
    <citation type="journal article" date="2023" name="Mol. Phylogenet. Evol.">
        <title>Genome-scale phylogeny and comparative genomics of the fungal order Sordariales.</title>
        <authorList>
            <person name="Hensen N."/>
            <person name="Bonometti L."/>
            <person name="Westerberg I."/>
            <person name="Brannstrom I.O."/>
            <person name="Guillou S."/>
            <person name="Cros-Aarteil S."/>
            <person name="Calhoun S."/>
            <person name="Haridas S."/>
            <person name="Kuo A."/>
            <person name="Mondo S."/>
            <person name="Pangilinan J."/>
            <person name="Riley R."/>
            <person name="LaButti K."/>
            <person name="Andreopoulos B."/>
            <person name="Lipzen A."/>
            <person name="Chen C."/>
            <person name="Yan M."/>
            <person name="Daum C."/>
            <person name="Ng V."/>
            <person name="Clum A."/>
            <person name="Steindorff A."/>
            <person name="Ohm R.A."/>
            <person name="Martin F."/>
            <person name="Silar P."/>
            <person name="Natvig D.O."/>
            <person name="Lalanne C."/>
            <person name="Gautier V."/>
            <person name="Ament-Velasquez S.L."/>
            <person name="Kruys A."/>
            <person name="Hutchinson M.I."/>
            <person name="Powell A.J."/>
            <person name="Barry K."/>
            <person name="Miller A.N."/>
            <person name="Grigoriev I.V."/>
            <person name="Debuchy R."/>
            <person name="Gladieux P."/>
            <person name="Hiltunen Thoren M."/>
            <person name="Johannesson H."/>
        </authorList>
    </citation>
    <scope>NUCLEOTIDE SEQUENCE</scope>
    <source>
        <strain evidence="1">CBS 103.79</strain>
    </source>
</reference>
<feature type="non-terminal residue" evidence="1">
    <location>
        <position position="78"/>
    </location>
</feature>
<dbReference type="AlphaFoldDB" id="A0AAN6M9A2"/>
<name>A0AAN6M9A2_9PEZI</name>
<protein>
    <submittedName>
        <fullName evidence="1">Uncharacterized protein</fullName>
    </submittedName>
</protein>
<dbReference type="EMBL" id="MU856820">
    <property type="protein sequence ID" value="KAK3896334.1"/>
    <property type="molecule type" value="Genomic_DNA"/>
</dbReference>
<evidence type="ECO:0000313" key="2">
    <source>
        <dbReference type="Proteomes" id="UP001303889"/>
    </source>
</evidence>
<keyword evidence="2" id="KW-1185">Reference proteome</keyword>